<dbReference type="CDD" id="cd00118">
    <property type="entry name" value="LysM"/>
    <property type="match status" value="1"/>
</dbReference>
<dbReference type="SMART" id="SM00257">
    <property type="entry name" value="LysM"/>
    <property type="match status" value="2"/>
</dbReference>
<dbReference type="PANTHER" id="PTHR21666:SF287">
    <property type="entry name" value="CYTOPLASMIC MEMBRANE PROTEIN"/>
    <property type="match status" value="1"/>
</dbReference>
<sequence>MERLSKLAISRALFAAVFLAFLWAQPLRAQQDGTYTVVPGDTLGAIAARFGVTIDALVAANGIEDPDRIRVGQVLLIPGTDGVMPAAAPSAAEIPTAVVRAQAGDDIATLAARYGEEPTLVAELNAATPTRRLFPGQPVRVPSRSVPPPPSLGLGAILSIDAPDSIVQGRTGRLYVMTSRPVALFGRWNDQTLHFHALDEQGLLQFAFIPVNALLEPGTYSLEVGYITRQGVELKRTFPVNVVAGPYDYQEIVVAQEKADVLTPEVVSAERERVVEVWSHHTSTLLWRERFRRPISADYPTTSPFGTRRTYSVADIGNFHAGQDFGAPEGALIFAPAPGIVVLAEPLAVRGNAVILDHGGGVFTGYWHMSEIKVAPGMTVETGDVLGLVGNTGLSTGPHLHWELRIDGIAVDPMQFLDEPPFEIQE</sequence>
<feature type="chain" id="PRO_5027773578" evidence="1">
    <location>
        <begin position="30"/>
        <end position="426"/>
    </location>
</feature>
<feature type="domain" description="LysM" evidence="2">
    <location>
        <begin position="33"/>
        <end position="77"/>
    </location>
</feature>
<evidence type="ECO:0000256" key="1">
    <source>
        <dbReference type="SAM" id="SignalP"/>
    </source>
</evidence>
<dbReference type="Gene3D" id="2.70.70.10">
    <property type="entry name" value="Glucose Permease (Domain IIA)"/>
    <property type="match status" value="1"/>
</dbReference>
<dbReference type="SUPFAM" id="SSF51261">
    <property type="entry name" value="Duplicated hybrid motif"/>
    <property type="match status" value="1"/>
</dbReference>
<gene>
    <name evidence="3" type="ORF">ENQ20_20685</name>
</gene>
<dbReference type="Pfam" id="PF01551">
    <property type="entry name" value="Peptidase_M23"/>
    <property type="match status" value="1"/>
</dbReference>
<organism evidence="3">
    <name type="scientific">Caldilinea aerophila</name>
    <dbReference type="NCBI Taxonomy" id="133453"/>
    <lineage>
        <taxon>Bacteria</taxon>
        <taxon>Bacillati</taxon>
        <taxon>Chloroflexota</taxon>
        <taxon>Caldilineae</taxon>
        <taxon>Caldilineales</taxon>
        <taxon>Caldilineaceae</taxon>
        <taxon>Caldilinea</taxon>
    </lineage>
</organism>
<dbReference type="Pfam" id="PF01476">
    <property type="entry name" value="LysM"/>
    <property type="match status" value="2"/>
</dbReference>
<accession>A0A7C1FLD3</accession>
<dbReference type="InterPro" id="IPR036779">
    <property type="entry name" value="LysM_dom_sf"/>
</dbReference>
<dbReference type="CDD" id="cd12797">
    <property type="entry name" value="M23_peptidase"/>
    <property type="match status" value="1"/>
</dbReference>
<comment type="caution">
    <text evidence="3">The sequence shown here is derived from an EMBL/GenBank/DDBJ whole genome shotgun (WGS) entry which is preliminary data.</text>
</comment>
<dbReference type="InterPro" id="IPR050570">
    <property type="entry name" value="Cell_wall_metabolism_enzyme"/>
</dbReference>
<dbReference type="AlphaFoldDB" id="A0A7C1FLD3"/>
<protein>
    <submittedName>
        <fullName evidence="3">LysM peptidoglycan-binding domain-containing protein</fullName>
    </submittedName>
</protein>
<dbReference type="SUPFAM" id="SSF54106">
    <property type="entry name" value="LysM domain"/>
    <property type="match status" value="1"/>
</dbReference>
<dbReference type="GO" id="GO:0004222">
    <property type="term" value="F:metalloendopeptidase activity"/>
    <property type="evidence" value="ECO:0007669"/>
    <property type="project" value="TreeGrafter"/>
</dbReference>
<proteinExistence type="predicted"/>
<keyword evidence="1" id="KW-0732">Signal</keyword>
<evidence type="ECO:0000259" key="2">
    <source>
        <dbReference type="PROSITE" id="PS51782"/>
    </source>
</evidence>
<reference evidence="3" key="1">
    <citation type="journal article" date="2020" name="mSystems">
        <title>Genome- and Community-Level Interaction Insights into Carbon Utilization and Element Cycling Functions of Hydrothermarchaeota in Hydrothermal Sediment.</title>
        <authorList>
            <person name="Zhou Z."/>
            <person name="Liu Y."/>
            <person name="Xu W."/>
            <person name="Pan J."/>
            <person name="Luo Z.H."/>
            <person name="Li M."/>
        </authorList>
    </citation>
    <scope>NUCLEOTIDE SEQUENCE [LARGE SCALE GENOMIC DNA]</scope>
    <source>
        <strain evidence="3">SpSt-289</strain>
    </source>
</reference>
<dbReference type="Gene3D" id="3.10.350.10">
    <property type="entry name" value="LysM domain"/>
    <property type="match status" value="1"/>
</dbReference>
<dbReference type="PROSITE" id="PS51782">
    <property type="entry name" value="LYSM"/>
    <property type="match status" value="1"/>
</dbReference>
<dbReference type="PANTHER" id="PTHR21666">
    <property type="entry name" value="PEPTIDASE-RELATED"/>
    <property type="match status" value="1"/>
</dbReference>
<dbReference type="InterPro" id="IPR016047">
    <property type="entry name" value="M23ase_b-sheet_dom"/>
</dbReference>
<dbReference type="EMBL" id="DSMG01000210">
    <property type="protein sequence ID" value="HDX33874.1"/>
    <property type="molecule type" value="Genomic_DNA"/>
</dbReference>
<dbReference type="InterPro" id="IPR011055">
    <property type="entry name" value="Dup_hybrid_motif"/>
</dbReference>
<dbReference type="InterPro" id="IPR018392">
    <property type="entry name" value="LysM"/>
</dbReference>
<feature type="signal peptide" evidence="1">
    <location>
        <begin position="1"/>
        <end position="29"/>
    </location>
</feature>
<evidence type="ECO:0000313" key="3">
    <source>
        <dbReference type="EMBL" id="HDX33874.1"/>
    </source>
</evidence>
<name>A0A7C1FLD3_9CHLR</name>